<comment type="caution">
    <text evidence="1">The sequence shown here is derived from an EMBL/GenBank/DDBJ whole genome shotgun (WGS) entry which is preliminary data.</text>
</comment>
<evidence type="ECO:0000313" key="1">
    <source>
        <dbReference type="EMBL" id="PWC13671.1"/>
    </source>
</evidence>
<sequence length="192" mass="21404">MKRFFRIIRLLLVESHQYLRRAYYGLILFRIHPFRAMQPVYITGKGNVKIHSSVTFGVRNSPGYLNTYAYIEAREVDSEIIIKDNTVINNSFCIIANKAKIEIGYNCLIGDNVKIFGSDFHAITSGMKTKKNAIDRDIVIKDNVWICSNVIILKGVTIGINSIVGAGSVLTTSVPDNVLVAGNPAVVIRELD</sequence>
<accession>A0A2U1TW84</accession>
<reference evidence="1 2" key="1">
    <citation type="submission" date="2018-04" db="EMBL/GenBank/DDBJ databases">
        <title>Brenneria corticis sp.nov.</title>
        <authorList>
            <person name="Li Y."/>
        </authorList>
    </citation>
    <scope>NUCLEOTIDE SEQUENCE [LARGE SCALE GENOMIC DNA]</scope>
    <source>
        <strain evidence="1 2">LMG 27715</strain>
    </source>
</reference>
<dbReference type="CDD" id="cd04647">
    <property type="entry name" value="LbH_MAT_like"/>
    <property type="match status" value="1"/>
</dbReference>
<dbReference type="Gene3D" id="2.160.10.10">
    <property type="entry name" value="Hexapeptide repeat proteins"/>
    <property type="match status" value="1"/>
</dbReference>
<dbReference type="OrthoDB" id="9815592at2"/>
<keyword evidence="1" id="KW-0808">Transferase</keyword>
<dbReference type="AlphaFoldDB" id="A0A2U1TW84"/>
<dbReference type="SUPFAM" id="SSF51161">
    <property type="entry name" value="Trimeric LpxA-like enzymes"/>
    <property type="match status" value="1"/>
</dbReference>
<dbReference type="InterPro" id="IPR051159">
    <property type="entry name" value="Hexapeptide_acetyltransf"/>
</dbReference>
<dbReference type="RefSeq" id="WP_109053620.1">
    <property type="nucleotide sequence ID" value="NZ_QDKJ01000004.1"/>
</dbReference>
<dbReference type="PANTHER" id="PTHR23416">
    <property type="entry name" value="SIALIC ACID SYNTHASE-RELATED"/>
    <property type="match status" value="1"/>
</dbReference>
<proteinExistence type="predicted"/>
<name>A0A2U1TW84_9GAMM</name>
<dbReference type="EMBL" id="QDKJ01000004">
    <property type="protein sequence ID" value="PWC13671.1"/>
    <property type="molecule type" value="Genomic_DNA"/>
</dbReference>
<dbReference type="InterPro" id="IPR011004">
    <property type="entry name" value="Trimer_LpxA-like_sf"/>
</dbReference>
<dbReference type="Pfam" id="PF00132">
    <property type="entry name" value="Hexapep"/>
    <property type="match status" value="1"/>
</dbReference>
<organism evidence="1 2">
    <name type="scientific">Brenneria roseae subsp. americana</name>
    <dbReference type="NCBI Taxonomy" id="1508507"/>
    <lineage>
        <taxon>Bacteria</taxon>
        <taxon>Pseudomonadati</taxon>
        <taxon>Pseudomonadota</taxon>
        <taxon>Gammaproteobacteria</taxon>
        <taxon>Enterobacterales</taxon>
        <taxon>Pectobacteriaceae</taxon>
        <taxon>Brenneria</taxon>
    </lineage>
</organism>
<protein>
    <submittedName>
        <fullName evidence="1">Acetyltransferase</fullName>
    </submittedName>
</protein>
<dbReference type="InterPro" id="IPR001451">
    <property type="entry name" value="Hexapep"/>
</dbReference>
<gene>
    <name evidence="1" type="ORF">B4923_06905</name>
</gene>
<keyword evidence="2" id="KW-1185">Reference proteome</keyword>
<dbReference type="Proteomes" id="UP000245138">
    <property type="component" value="Unassembled WGS sequence"/>
</dbReference>
<evidence type="ECO:0000313" key="2">
    <source>
        <dbReference type="Proteomes" id="UP000245138"/>
    </source>
</evidence>
<dbReference type="GO" id="GO:0016740">
    <property type="term" value="F:transferase activity"/>
    <property type="evidence" value="ECO:0007669"/>
    <property type="project" value="UniProtKB-KW"/>
</dbReference>